<comment type="caution">
    <text evidence="1">The sequence shown here is derived from an EMBL/GenBank/DDBJ whole genome shotgun (WGS) entry which is preliminary data.</text>
</comment>
<accession>A0AAD8N642</accession>
<reference evidence="1" key="1">
    <citation type="submission" date="2023-02" db="EMBL/GenBank/DDBJ databases">
        <title>Genome of toxic invasive species Heracleum sosnowskyi carries increased number of genes despite the absence of recent whole-genome duplications.</title>
        <authorList>
            <person name="Schelkunov M."/>
            <person name="Shtratnikova V."/>
            <person name="Makarenko M."/>
            <person name="Klepikova A."/>
            <person name="Omelchenko D."/>
            <person name="Novikova G."/>
            <person name="Obukhova E."/>
            <person name="Bogdanov V."/>
            <person name="Penin A."/>
            <person name="Logacheva M."/>
        </authorList>
    </citation>
    <scope>NUCLEOTIDE SEQUENCE</scope>
    <source>
        <strain evidence="1">Hsosn_3</strain>
        <tissue evidence="1">Leaf</tissue>
    </source>
</reference>
<name>A0AAD8N642_9APIA</name>
<proteinExistence type="predicted"/>
<evidence type="ECO:0000313" key="1">
    <source>
        <dbReference type="EMBL" id="KAK1396153.1"/>
    </source>
</evidence>
<sequence length="125" mass="14044">MGKQSGDPTAASSSIALLQERFRQLQKMKEKREKRELRVFSECEQTMPAMSSELSMESFQSSPIFPSRPPYQDSLSLGLDIYSKYVNSHSMNASHSTKLWSTGAAPTVSRSYAFEKSEVDTSLHL</sequence>
<organism evidence="1 2">
    <name type="scientific">Heracleum sosnowskyi</name>
    <dbReference type="NCBI Taxonomy" id="360622"/>
    <lineage>
        <taxon>Eukaryota</taxon>
        <taxon>Viridiplantae</taxon>
        <taxon>Streptophyta</taxon>
        <taxon>Embryophyta</taxon>
        <taxon>Tracheophyta</taxon>
        <taxon>Spermatophyta</taxon>
        <taxon>Magnoliopsida</taxon>
        <taxon>eudicotyledons</taxon>
        <taxon>Gunneridae</taxon>
        <taxon>Pentapetalae</taxon>
        <taxon>asterids</taxon>
        <taxon>campanulids</taxon>
        <taxon>Apiales</taxon>
        <taxon>Apiaceae</taxon>
        <taxon>Apioideae</taxon>
        <taxon>apioid superclade</taxon>
        <taxon>Tordylieae</taxon>
        <taxon>Tordyliinae</taxon>
        <taxon>Heracleum</taxon>
    </lineage>
</organism>
<dbReference type="PANTHER" id="PTHR34570">
    <property type="entry name" value="OS03G0593100 PROTEIN"/>
    <property type="match status" value="1"/>
</dbReference>
<evidence type="ECO:0000313" key="2">
    <source>
        <dbReference type="Proteomes" id="UP001237642"/>
    </source>
</evidence>
<keyword evidence="2" id="KW-1185">Reference proteome</keyword>
<reference evidence="1" key="2">
    <citation type="submission" date="2023-05" db="EMBL/GenBank/DDBJ databases">
        <authorList>
            <person name="Schelkunov M.I."/>
        </authorList>
    </citation>
    <scope>NUCLEOTIDE SEQUENCE</scope>
    <source>
        <strain evidence="1">Hsosn_3</strain>
        <tissue evidence="1">Leaf</tissue>
    </source>
</reference>
<dbReference type="Proteomes" id="UP001237642">
    <property type="component" value="Unassembled WGS sequence"/>
</dbReference>
<dbReference type="EMBL" id="JAUIZM010000002">
    <property type="protein sequence ID" value="KAK1396153.1"/>
    <property type="molecule type" value="Genomic_DNA"/>
</dbReference>
<dbReference type="PANTHER" id="PTHR34570:SF20">
    <property type="entry name" value="MYB-CC TYPE TRANSCRIPTION FACTOR LHEQLE-CONTAINING DOMAIN-CONTAINING PROTEIN"/>
    <property type="match status" value="1"/>
</dbReference>
<protein>
    <submittedName>
        <fullName evidence="1">Chlorophyll a/b-binding family protein</fullName>
    </submittedName>
</protein>
<dbReference type="AlphaFoldDB" id="A0AAD8N642"/>
<gene>
    <name evidence="1" type="ORF">POM88_006016</name>
</gene>